<feature type="transmembrane region" description="Helical" evidence="1">
    <location>
        <begin position="111"/>
        <end position="130"/>
    </location>
</feature>
<keyword evidence="4" id="KW-1185">Reference proteome</keyword>
<accession>A0ABR2ZDC7</accession>
<dbReference type="Proteomes" id="UP001437256">
    <property type="component" value="Unassembled WGS sequence"/>
</dbReference>
<name>A0ABR2ZDC7_9AGAR</name>
<evidence type="ECO:0000313" key="3">
    <source>
        <dbReference type="EMBL" id="KAL0058906.1"/>
    </source>
</evidence>
<keyword evidence="1" id="KW-1133">Transmembrane helix</keyword>
<feature type="transmembrane region" description="Helical" evidence="1">
    <location>
        <begin position="168"/>
        <end position="188"/>
    </location>
</feature>
<evidence type="ECO:0000259" key="2">
    <source>
        <dbReference type="Pfam" id="PF20153"/>
    </source>
</evidence>
<sequence>MLTVGGLVQRMNPVVMHSSEKPTNTTGMWHKDEIQIVQMNVWKEQIKTLLIFAGLLSAVVTAFILESSKYLRGNSVRTRVILLEEISRQLVGEVKPVEHASPSPSNIRIDALWMLSLLLSLATCALGLRCRRSIQQYRSRRHNPANGMFSPESGRAPISHILDMLTRLLTLALLFFFAGLAEFGWRIVVQVVPTAFG</sequence>
<keyword evidence="1" id="KW-0472">Membrane</keyword>
<organism evidence="3 4">
    <name type="scientific">Marasmius tenuissimus</name>
    <dbReference type="NCBI Taxonomy" id="585030"/>
    <lineage>
        <taxon>Eukaryota</taxon>
        <taxon>Fungi</taxon>
        <taxon>Dikarya</taxon>
        <taxon>Basidiomycota</taxon>
        <taxon>Agaricomycotina</taxon>
        <taxon>Agaricomycetes</taxon>
        <taxon>Agaricomycetidae</taxon>
        <taxon>Agaricales</taxon>
        <taxon>Marasmiineae</taxon>
        <taxon>Marasmiaceae</taxon>
        <taxon>Marasmius</taxon>
    </lineage>
</organism>
<reference evidence="3 4" key="1">
    <citation type="submission" date="2024-05" db="EMBL/GenBank/DDBJ databases">
        <title>A draft genome resource for the thread blight pathogen Marasmius tenuissimus strain MS-2.</title>
        <authorList>
            <person name="Yulfo-Soto G.E."/>
            <person name="Baruah I.K."/>
            <person name="Amoako-Attah I."/>
            <person name="Bukari Y."/>
            <person name="Meinhardt L.W."/>
            <person name="Bailey B.A."/>
            <person name="Cohen S.P."/>
        </authorList>
    </citation>
    <scope>NUCLEOTIDE SEQUENCE [LARGE SCALE GENOMIC DNA]</scope>
    <source>
        <strain evidence="3 4">MS-2</strain>
    </source>
</reference>
<keyword evidence="1" id="KW-0812">Transmembrane</keyword>
<dbReference type="EMBL" id="JBBXMP010000264">
    <property type="protein sequence ID" value="KAL0058906.1"/>
    <property type="molecule type" value="Genomic_DNA"/>
</dbReference>
<feature type="transmembrane region" description="Helical" evidence="1">
    <location>
        <begin position="48"/>
        <end position="65"/>
    </location>
</feature>
<comment type="caution">
    <text evidence="3">The sequence shown here is derived from an EMBL/GenBank/DDBJ whole genome shotgun (WGS) entry which is preliminary data.</text>
</comment>
<gene>
    <name evidence="3" type="ORF">AAF712_014388</name>
</gene>
<protein>
    <recommendedName>
        <fullName evidence="2">DUF6535 domain-containing protein</fullName>
    </recommendedName>
</protein>
<feature type="domain" description="DUF6535" evidence="2">
    <location>
        <begin position="39"/>
        <end position="185"/>
    </location>
</feature>
<proteinExistence type="predicted"/>
<evidence type="ECO:0000256" key="1">
    <source>
        <dbReference type="SAM" id="Phobius"/>
    </source>
</evidence>
<dbReference type="InterPro" id="IPR045338">
    <property type="entry name" value="DUF6535"/>
</dbReference>
<dbReference type="Pfam" id="PF20153">
    <property type="entry name" value="DUF6535"/>
    <property type="match status" value="1"/>
</dbReference>
<evidence type="ECO:0000313" key="4">
    <source>
        <dbReference type="Proteomes" id="UP001437256"/>
    </source>
</evidence>